<dbReference type="PANTHER" id="PTHR48201">
    <property type="entry name" value="PROTEIN, PUTATIVE-RELATED"/>
    <property type="match status" value="1"/>
</dbReference>
<protein>
    <recommendedName>
        <fullName evidence="1">DUF7745 domain-containing protein</fullName>
    </recommendedName>
</protein>
<evidence type="ECO:0000313" key="3">
    <source>
        <dbReference type="Proteomes" id="UP000257109"/>
    </source>
</evidence>
<feature type="non-terminal residue" evidence="2">
    <location>
        <position position="1"/>
    </location>
</feature>
<dbReference type="EMBL" id="QJKJ01006369">
    <property type="protein sequence ID" value="RDX86958.1"/>
    <property type="molecule type" value="Genomic_DNA"/>
</dbReference>
<proteinExistence type="predicted"/>
<dbReference type="Proteomes" id="UP000257109">
    <property type="component" value="Unassembled WGS sequence"/>
</dbReference>
<comment type="caution">
    <text evidence="2">The sequence shown here is derived from an EMBL/GenBank/DDBJ whole genome shotgun (WGS) entry which is preliminary data.</text>
</comment>
<keyword evidence="3" id="KW-1185">Reference proteome</keyword>
<evidence type="ECO:0000313" key="2">
    <source>
        <dbReference type="EMBL" id="RDX86958.1"/>
    </source>
</evidence>
<feature type="domain" description="DUF7745" evidence="1">
    <location>
        <begin position="63"/>
        <end position="123"/>
    </location>
</feature>
<dbReference type="Pfam" id="PF24924">
    <property type="entry name" value="DUF7745"/>
    <property type="match status" value="1"/>
</dbReference>
<accession>A0A371G8S2</accession>
<name>A0A371G8S2_MUCPR</name>
<reference evidence="2" key="1">
    <citation type="submission" date="2018-05" db="EMBL/GenBank/DDBJ databases">
        <title>Draft genome of Mucuna pruriens seed.</title>
        <authorList>
            <person name="Nnadi N.E."/>
            <person name="Vos R."/>
            <person name="Hasami M.H."/>
            <person name="Devisetty U.K."/>
            <person name="Aguiy J.C."/>
        </authorList>
    </citation>
    <scope>NUCLEOTIDE SEQUENCE [LARGE SCALE GENOMIC DNA]</scope>
    <source>
        <strain evidence="2">JCA_2017</strain>
    </source>
</reference>
<gene>
    <name evidence="2" type="ORF">CR513_31641</name>
</gene>
<dbReference type="PANTHER" id="PTHR48201:SF12">
    <property type="entry name" value="AMINOTRANSFERASE-LIKE PLANT MOBILE DOMAIN-CONTAINING PROTEIN"/>
    <property type="match status" value="1"/>
</dbReference>
<dbReference type="AlphaFoldDB" id="A0A371G8S2"/>
<organism evidence="2 3">
    <name type="scientific">Mucuna pruriens</name>
    <name type="common">Velvet bean</name>
    <name type="synonym">Dolichos pruriens</name>
    <dbReference type="NCBI Taxonomy" id="157652"/>
    <lineage>
        <taxon>Eukaryota</taxon>
        <taxon>Viridiplantae</taxon>
        <taxon>Streptophyta</taxon>
        <taxon>Embryophyta</taxon>
        <taxon>Tracheophyta</taxon>
        <taxon>Spermatophyta</taxon>
        <taxon>Magnoliopsida</taxon>
        <taxon>eudicotyledons</taxon>
        <taxon>Gunneridae</taxon>
        <taxon>Pentapetalae</taxon>
        <taxon>rosids</taxon>
        <taxon>fabids</taxon>
        <taxon>Fabales</taxon>
        <taxon>Fabaceae</taxon>
        <taxon>Papilionoideae</taxon>
        <taxon>50 kb inversion clade</taxon>
        <taxon>NPAAA clade</taxon>
        <taxon>indigoferoid/millettioid clade</taxon>
        <taxon>Phaseoleae</taxon>
        <taxon>Mucuna</taxon>
    </lineage>
</organism>
<evidence type="ECO:0000259" key="1">
    <source>
        <dbReference type="Pfam" id="PF24924"/>
    </source>
</evidence>
<sequence length="126" mass="14809">MAELDSALLGWGHLGLPRTNRHFVTKPKMETKVQFWVKQPHPIQARAPNVQSLCYWGNCLKGQWCRSFEKLHDNLLHLLEVETQPTALEALFQYYDLPMRCFTFEDFQMAPTLEEYERLLGLLLTE</sequence>
<dbReference type="InterPro" id="IPR056647">
    <property type="entry name" value="DUF7745"/>
</dbReference>